<proteinExistence type="predicted"/>
<feature type="signal peptide" evidence="1">
    <location>
        <begin position="1"/>
        <end position="19"/>
    </location>
</feature>
<accession>A0ABS4K6T5</accession>
<dbReference type="EMBL" id="JAGGLL010000030">
    <property type="protein sequence ID" value="MBP2023498.1"/>
    <property type="molecule type" value="Genomic_DNA"/>
</dbReference>
<sequence length="316" mass="35850">MFRKKNLFNLILIVSFLTAVFNPNTSLDLILGKNDGSTATSQVVKEETLLGKKNVNQSLGTWLWNTSEIYTSTDKVVSFVKKEKITELYLQIDKDMDFSYYKDFISELNWLGVSVYALAGAPNYINEEGKASLESFFVWVEKYQNAVSSEQKFKGIHFDVEPYILSQWNSEQTSTIGKYKNFVKSANEKAKALSMPVVFDIPFWFDEMPSYGEGENLADFVIKNSDGVNIMAYREQGSVIVEIVKNELAYGAKSGKRVIVGVETNKSSEVETVTFYEEGRSYMNKQLEIVKRKLGSKPAFSGFAIHDYNGWKGLRP</sequence>
<feature type="chain" id="PRO_5047172542" description="Amidase" evidence="1">
    <location>
        <begin position="20"/>
        <end position="316"/>
    </location>
</feature>
<gene>
    <name evidence="2" type="ORF">J2Z44_003335</name>
</gene>
<comment type="caution">
    <text evidence="2">The sequence shown here is derived from an EMBL/GenBank/DDBJ whole genome shotgun (WGS) entry which is preliminary data.</text>
</comment>
<name>A0ABS4K6T5_9CLOT</name>
<evidence type="ECO:0008006" key="4">
    <source>
        <dbReference type="Google" id="ProtNLM"/>
    </source>
</evidence>
<dbReference type="RefSeq" id="WP_021284173.1">
    <property type="nucleotide sequence ID" value="NZ_JAGGLL010000030.1"/>
</dbReference>
<reference evidence="2 3" key="1">
    <citation type="submission" date="2021-03" db="EMBL/GenBank/DDBJ databases">
        <title>Genomic Encyclopedia of Type Strains, Phase IV (KMG-IV): sequencing the most valuable type-strain genomes for metagenomic binning, comparative biology and taxonomic classification.</title>
        <authorList>
            <person name="Goeker M."/>
        </authorList>
    </citation>
    <scope>NUCLEOTIDE SEQUENCE [LARGE SCALE GENOMIC DNA]</scope>
    <source>
        <strain evidence="2 3">DSM 28650</strain>
    </source>
</reference>
<evidence type="ECO:0000256" key="1">
    <source>
        <dbReference type="SAM" id="SignalP"/>
    </source>
</evidence>
<evidence type="ECO:0000313" key="2">
    <source>
        <dbReference type="EMBL" id="MBP2023498.1"/>
    </source>
</evidence>
<keyword evidence="3" id="KW-1185">Reference proteome</keyword>
<evidence type="ECO:0000313" key="3">
    <source>
        <dbReference type="Proteomes" id="UP001519308"/>
    </source>
</evidence>
<protein>
    <recommendedName>
        <fullName evidence="4">Amidase</fullName>
    </recommendedName>
</protein>
<dbReference type="Proteomes" id="UP001519308">
    <property type="component" value="Unassembled WGS sequence"/>
</dbReference>
<organism evidence="2 3">
    <name type="scientific">Clostridium punense</name>
    <dbReference type="NCBI Taxonomy" id="1054297"/>
    <lineage>
        <taxon>Bacteria</taxon>
        <taxon>Bacillati</taxon>
        <taxon>Bacillota</taxon>
        <taxon>Clostridia</taxon>
        <taxon>Eubacteriales</taxon>
        <taxon>Clostridiaceae</taxon>
        <taxon>Clostridium</taxon>
    </lineage>
</organism>
<keyword evidence="1" id="KW-0732">Signal</keyword>